<dbReference type="InterPro" id="IPR041920">
    <property type="entry name" value="ROS/MUCR_sf"/>
</dbReference>
<evidence type="ECO:0000256" key="1">
    <source>
        <dbReference type="ARBA" id="ARBA00007031"/>
    </source>
</evidence>
<feature type="compositionally biased region" description="Low complexity" evidence="2">
    <location>
        <begin position="147"/>
        <end position="208"/>
    </location>
</feature>
<feature type="compositionally biased region" description="Low complexity" evidence="2">
    <location>
        <begin position="217"/>
        <end position="236"/>
    </location>
</feature>
<proteinExistence type="inferred from homology"/>
<dbReference type="GO" id="GO:0006355">
    <property type="term" value="P:regulation of DNA-templated transcription"/>
    <property type="evidence" value="ECO:0007669"/>
    <property type="project" value="InterPro"/>
</dbReference>
<dbReference type="Pfam" id="PF05443">
    <property type="entry name" value="ROS_MUCR"/>
    <property type="match status" value="1"/>
</dbReference>
<feature type="region of interest" description="Disordered" evidence="2">
    <location>
        <begin position="131"/>
        <end position="247"/>
    </location>
</feature>
<evidence type="ECO:0000313" key="3">
    <source>
        <dbReference type="EMBL" id="KAB1074316.1"/>
    </source>
</evidence>
<dbReference type="Gene3D" id="1.10.10.1550">
    <property type="entry name" value="ROS/MUCR transcriptional regulator protein"/>
    <property type="match status" value="1"/>
</dbReference>
<accession>A0A6N6MUN5</accession>
<dbReference type="EMBL" id="VZZJ01000005">
    <property type="protein sequence ID" value="KAB1074316.1"/>
    <property type="molecule type" value="Genomic_DNA"/>
</dbReference>
<gene>
    <name evidence="3" type="ORF">F6X51_08030</name>
</gene>
<comment type="caution">
    <text evidence="3">The sequence shown here is derived from an EMBL/GenBank/DDBJ whole genome shotgun (WGS) entry which is preliminary data.</text>
</comment>
<dbReference type="InterPro" id="IPR008807">
    <property type="entry name" value="ROS_MUCR"/>
</dbReference>
<sequence>MEEPATTFQTDYIDLASEIVSAYVSNNSLPVAELPALLGNVHAALSGLASAATGTAGTEAPKATGAQVRKSITHDALISFEDGKPYKTLRRHLTIRNLTPEAYRAKWGLPVDYPMVAAAYSEQRSSLAKSLGLGQQRRKPAAKDAGADAAAETVQAPEAPEAEAVGAAPKAASRSATRSAPKAASAKSGASKRAPKAAAKAPAAGKPAKAPRRAKTAETAAGTAAETSADATAEAAPKARGKRKVAA</sequence>
<keyword evidence="4" id="KW-1185">Reference proteome</keyword>
<evidence type="ECO:0000256" key="2">
    <source>
        <dbReference type="SAM" id="MobiDB-lite"/>
    </source>
</evidence>
<name>A0A6N6MUN5_9HYPH</name>
<dbReference type="AlphaFoldDB" id="A0A6N6MUN5"/>
<reference evidence="3 4" key="1">
    <citation type="submission" date="2019-09" db="EMBL/GenBank/DDBJ databases">
        <title>YIM 132548 draft genome.</title>
        <authorList>
            <person name="Jiang L."/>
        </authorList>
    </citation>
    <scope>NUCLEOTIDE SEQUENCE [LARGE SCALE GENOMIC DNA]</scope>
    <source>
        <strain evidence="3 4">YIM 132548</strain>
    </source>
</reference>
<protein>
    <submittedName>
        <fullName evidence="3">MucR family transcriptional regulator</fullName>
    </submittedName>
</protein>
<comment type="similarity">
    <text evidence="1">Belongs to the ros/MucR family.</text>
</comment>
<dbReference type="GO" id="GO:0008270">
    <property type="term" value="F:zinc ion binding"/>
    <property type="evidence" value="ECO:0007669"/>
    <property type="project" value="InterPro"/>
</dbReference>
<organism evidence="3 4">
    <name type="scientific">Methylobacterium planeticum</name>
    <dbReference type="NCBI Taxonomy" id="2615211"/>
    <lineage>
        <taxon>Bacteria</taxon>
        <taxon>Pseudomonadati</taxon>
        <taxon>Pseudomonadota</taxon>
        <taxon>Alphaproteobacteria</taxon>
        <taxon>Hyphomicrobiales</taxon>
        <taxon>Methylobacteriaceae</taxon>
        <taxon>Methylobacterium</taxon>
    </lineage>
</organism>
<dbReference type="Proteomes" id="UP000441523">
    <property type="component" value="Unassembled WGS sequence"/>
</dbReference>
<dbReference type="GO" id="GO:0003677">
    <property type="term" value="F:DNA binding"/>
    <property type="evidence" value="ECO:0007669"/>
    <property type="project" value="InterPro"/>
</dbReference>
<evidence type="ECO:0000313" key="4">
    <source>
        <dbReference type="Proteomes" id="UP000441523"/>
    </source>
</evidence>